<proteinExistence type="predicted"/>
<dbReference type="Gene3D" id="3.50.50.60">
    <property type="entry name" value="FAD/NAD(P)-binding domain"/>
    <property type="match status" value="1"/>
</dbReference>
<dbReference type="Pfam" id="PF01494">
    <property type="entry name" value="FAD_binding_3"/>
    <property type="match status" value="1"/>
</dbReference>
<sequence>MPDPISDTPFTQHEGQSNNSSAHDNKDLLIMGGGLAGLTLAIQVKQAHADIPITVLERQQHPVDEAAHKVGESTVELATYYLSEVLGLKQHLDEAQLPKLGLRFFFRPNPEIAEQDRFKNTLEIGAKTLPHSASYQLDRGILENYLAEKAQALGVNFIDGAKVTEVSIGKRTKHHHVKYVSREGSATQATPYWLVDACSRRSPLKRLQGLKKNNNHDVNAAWFRINAKLDLNTLAGQTLANNEAGPARWFSTNHLMGKGYWVWFIPLASGSTSIGIVADEHLHPFDTYNTFDAAMTWLRLHEPVIADFIQPYRGNLQDFRVLRHFSHDCEQVYSSDRWFLSGEAGAFLDPFYSPGSDLIAISNTFITAMIKADKENDAFAQTTVVFDRFYLSMIRNTLPIYQNRYEMFDHATVMPVKIAWDFAVYWSFTAFLFIQDRMNNASELLKLLRYFEDMGRKNEQLQSLFSEWARKAPNQSTATYIDPFDIPELDVLNKGLCQDLNADDFEHQLRKNLALLDGMHNDIIGIVQRDFPMLVSNTVDHQPGSISTLLDRIGYHTAVTA</sequence>
<reference evidence="3 4" key="1">
    <citation type="submission" date="2019-11" db="EMBL/GenBank/DDBJ databases">
        <authorList>
            <person name="Holert J."/>
        </authorList>
    </citation>
    <scope>NUCLEOTIDE SEQUENCE [LARGE SCALE GENOMIC DNA]</scope>
    <source>
        <strain evidence="3">SB11_3</strain>
    </source>
</reference>
<feature type="domain" description="FAD-binding" evidence="2">
    <location>
        <begin position="27"/>
        <end position="236"/>
    </location>
</feature>
<dbReference type="AlphaFoldDB" id="A0A5S9PUU5"/>
<dbReference type="GO" id="GO:0071949">
    <property type="term" value="F:FAD binding"/>
    <property type="evidence" value="ECO:0007669"/>
    <property type="project" value="InterPro"/>
</dbReference>
<dbReference type="SUPFAM" id="SSF51905">
    <property type="entry name" value="FAD/NAD(P)-binding domain"/>
    <property type="match status" value="1"/>
</dbReference>
<feature type="region of interest" description="Disordered" evidence="1">
    <location>
        <begin position="1"/>
        <end position="25"/>
    </location>
</feature>
<dbReference type="InterPro" id="IPR002938">
    <property type="entry name" value="FAD-bd"/>
</dbReference>
<protein>
    <recommendedName>
        <fullName evidence="2">FAD-binding domain-containing protein</fullName>
    </recommendedName>
</protein>
<dbReference type="InterPro" id="IPR036188">
    <property type="entry name" value="FAD/NAD-bd_sf"/>
</dbReference>
<dbReference type="Proteomes" id="UP000441399">
    <property type="component" value="Unassembled WGS sequence"/>
</dbReference>
<gene>
    <name evidence="3" type="ORF">OPDIPICF_01339</name>
</gene>
<evidence type="ECO:0000256" key="1">
    <source>
        <dbReference type="SAM" id="MobiDB-lite"/>
    </source>
</evidence>
<accession>A0A5S9PUU5</accession>
<dbReference type="EMBL" id="CACSIO010000012">
    <property type="protein sequence ID" value="CAA0108393.1"/>
    <property type="molecule type" value="Genomic_DNA"/>
</dbReference>
<keyword evidence="4" id="KW-1185">Reference proteome</keyword>
<evidence type="ECO:0000313" key="4">
    <source>
        <dbReference type="Proteomes" id="UP000441399"/>
    </source>
</evidence>
<dbReference type="PANTHER" id="PTHR43747:SF1">
    <property type="entry name" value="SLR1998 PROTEIN"/>
    <property type="match status" value="1"/>
</dbReference>
<evidence type="ECO:0000313" key="3">
    <source>
        <dbReference type="EMBL" id="CAA0108393.1"/>
    </source>
</evidence>
<dbReference type="PANTHER" id="PTHR43747">
    <property type="entry name" value="FAD-BINDING PROTEIN"/>
    <property type="match status" value="1"/>
</dbReference>
<dbReference type="InterPro" id="IPR050816">
    <property type="entry name" value="Flavin-dep_Halogenase_NPB"/>
</dbReference>
<name>A0A5S9PUU5_9GAMM</name>
<evidence type="ECO:0000259" key="2">
    <source>
        <dbReference type="Pfam" id="PF01494"/>
    </source>
</evidence>
<organism evidence="3 4">
    <name type="scientific">BD1-7 clade bacterium</name>
    <dbReference type="NCBI Taxonomy" id="2029982"/>
    <lineage>
        <taxon>Bacteria</taxon>
        <taxon>Pseudomonadati</taxon>
        <taxon>Pseudomonadota</taxon>
        <taxon>Gammaproteobacteria</taxon>
        <taxon>Cellvibrionales</taxon>
        <taxon>Spongiibacteraceae</taxon>
        <taxon>BD1-7 clade</taxon>
    </lineage>
</organism>
<feature type="compositionally biased region" description="Polar residues" evidence="1">
    <location>
        <begin position="8"/>
        <end position="22"/>
    </location>
</feature>
<dbReference type="OrthoDB" id="103324at2"/>